<accession>A0A136KG25</accession>
<dbReference type="GO" id="GO:0006412">
    <property type="term" value="P:translation"/>
    <property type="evidence" value="ECO:0007669"/>
    <property type="project" value="UniProtKB-UniRule"/>
</dbReference>
<evidence type="ECO:0000256" key="6">
    <source>
        <dbReference type="RuleBase" id="RU004524"/>
    </source>
</evidence>
<evidence type="ECO:0000256" key="5">
    <source>
        <dbReference type="RuleBase" id="RU003919"/>
    </source>
</evidence>
<dbReference type="GO" id="GO:0019843">
    <property type="term" value="F:rRNA binding"/>
    <property type="evidence" value="ECO:0007669"/>
    <property type="project" value="UniProtKB-UniRule"/>
</dbReference>
<evidence type="ECO:0000313" key="9">
    <source>
        <dbReference type="Proteomes" id="UP000070449"/>
    </source>
</evidence>
<comment type="function">
    <text evidence="4 6">One of the primary rRNA binding proteins, it binds directly to 16S rRNA where it helps nucleate assembly of the platform of the 30S subunit by binding and bridging several RNA helices of the 16S rRNA.</text>
</comment>
<protein>
    <recommendedName>
        <fullName evidence="4">Small ribosomal subunit protein uS15</fullName>
    </recommendedName>
</protein>
<keyword evidence="1 4" id="KW-0689">Ribosomal protein</keyword>
<evidence type="ECO:0000256" key="3">
    <source>
        <dbReference type="ARBA" id="ARBA00064542"/>
    </source>
</evidence>
<gene>
    <name evidence="4 8" type="primary">rpsO</name>
    <name evidence="8" type="ORF">UZ20_WS6002000816</name>
</gene>
<evidence type="ECO:0000313" key="8">
    <source>
        <dbReference type="EMBL" id="KXK08288.1"/>
    </source>
</evidence>
<dbReference type="Proteomes" id="UP000070449">
    <property type="component" value="Unassembled WGS sequence"/>
</dbReference>
<reference evidence="8 9" key="1">
    <citation type="submission" date="2015-02" db="EMBL/GenBank/DDBJ databases">
        <title>Improved understanding of the partial-nitritation anammox process through 23 genomes representing the majority of the microbial community.</title>
        <authorList>
            <person name="Speth D.R."/>
            <person name="In T Zandt M."/>
            <person name="Guerrero Cruz S."/>
            <person name="Jetten M.S."/>
            <person name="Dutilh B.E."/>
        </authorList>
    </citation>
    <scope>NUCLEOTIDE SEQUENCE [LARGE SCALE GENOMIC DNA]</scope>
    <source>
        <strain evidence="8">OLB21</strain>
    </source>
</reference>
<dbReference type="PANTHER" id="PTHR23321:SF26">
    <property type="entry name" value="SMALL RIBOSOMAL SUBUNIT PROTEIN US15M"/>
    <property type="match status" value="1"/>
</dbReference>
<dbReference type="GO" id="GO:0003735">
    <property type="term" value="F:structural constituent of ribosome"/>
    <property type="evidence" value="ECO:0007669"/>
    <property type="project" value="InterPro"/>
</dbReference>
<comment type="similarity">
    <text evidence="4 5">Belongs to the universal ribosomal protein uS15 family.</text>
</comment>
<dbReference type="PATRIC" id="fig|1617427.3.peg.850"/>
<evidence type="ECO:0000256" key="4">
    <source>
        <dbReference type="HAMAP-Rule" id="MF_01343"/>
    </source>
</evidence>
<dbReference type="CDD" id="cd00353">
    <property type="entry name" value="Ribosomal_S15p_S13e"/>
    <property type="match status" value="1"/>
</dbReference>
<comment type="subunit">
    <text evidence="3 4">Part of the 30S ribosomal subunit. Forms a bridge to the 50S subunit in the 70S ribosome, contacting the 23S rRNA.</text>
</comment>
<sequence>MSLSKEKKEEVIAKFRTSDSDTGSPAVQIALLTAKIEDLASHLKNTQKDNHSRRGLLGMVGQRRRLLKYMSEKEGAEATDKLKKDLGLS</sequence>
<keyword evidence="4 6" id="KW-0699">rRNA-binding</keyword>
<evidence type="ECO:0000256" key="2">
    <source>
        <dbReference type="ARBA" id="ARBA00023274"/>
    </source>
</evidence>
<evidence type="ECO:0000256" key="7">
    <source>
        <dbReference type="SAM" id="MobiDB-lite"/>
    </source>
</evidence>
<dbReference type="InterPro" id="IPR000589">
    <property type="entry name" value="Ribosomal_uS15"/>
</dbReference>
<dbReference type="AlphaFoldDB" id="A0A136KG25"/>
<dbReference type="FunFam" id="1.10.287.10:FF:000002">
    <property type="entry name" value="30S ribosomal protein S15"/>
    <property type="match status" value="1"/>
</dbReference>
<dbReference type="SUPFAM" id="SSF47060">
    <property type="entry name" value="S15/NS1 RNA-binding domain"/>
    <property type="match status" value="1"/>
</dbReference>
<dbReference type="Gene3D" id="6.10.250.3130">
    <property type="match status" value="1"/>
</dbReference>
<organism evidence="8 9">
    <name type="scientific">candidate division WS6 bacterium OLB21</name>
    <dbReference type="NCBI Taxonomy" id="1617427"/>
    <lineage>
        <taxon>Bacteria</taxon>
        <taxon>Candidatus Dojkabacteria</taxon>
    </lineage>
</organism>
<dbReference type="HAMAP" id="MF_01343_B">
    <property type="entry name" value="Ribosomal_uS15_B"/>
    <property type="match status" value="1"/>
</dbReference>
<proteinExistence type="inferred from homology"/>
<dbReference type="NCBIfam" id="TIGR00952">
    <property type="entry name" value="S15_bact"/>
    <property type="match status" value="1"/>
</dbReference>
<feature type="compositionally biased region" description="Basic and acidic residues" evidence="7">
    <location>
        <begin position="1"/>
        <end position="19"/>
    </location>
</feature>
<dbReference type="SMART" id="SM01387">
    <property type="entry name" value="Ribosomal_S15"/>
    <property type="match status" value="1"/>
</dbReference>
<comment type="caution">
    <text evidence="8">The sequence shown here is derived from an EMBL/GenBank/DDBJ whole genome shotgun (WGS) entry which is preliminary data.</text>
</comment>
<dbReference type="PROSITE" id="PS00362">
    <property type="entry name" value="RIBOSOMAL_S15"/>
    <property type="match status" value="1"/>
</dbReference>
<keyword evidence="2 4" id="KW-0687">Ribonucleoprotein</keyword>
<name>A0A136KG25_9BACT</name>
<dbReference type="Gene3D" id="1.10.287.10">
    <property type="entry name" value="S15/NS1, RNA-binding"/>
    <property type="match status" value="1"/>
</dbReference>
<dbReference type="InterPro" id="IPR005290">
    <property type="entry name" value="Ribosomal_uS15_bac-type"/>
</dbReference>
<dbReference type="GO" id="GO:0022627">
    <property type="term" value="C:cytosolic small ribosomal subunit"/>
    <property type="evidence" value="ECO:0007669"/>
    <property type="project" value="TreeGrafter"/>
</dbReference>
<dbReference type="InterPro" id="IPR009068">
    <property type="entry name" value="uS15_NS1_RNA-bd_sf"/>
</dbReference>
<evidence type="ECO:0000256" key="1">
    <source>
        <dbReference type="ARBA" id="ARBA00022980"/>
    </source>
</evidence>
<dbReference type="Pfam" id="PF00312">
    <property type="entry name" value="Ribosomal_S15"/>
    <property type="match status" value="1"/>
</dbReference>
<feature type="region of interest" description="Disordered" evidence="7">
    <location>
        <begin position="1"/>
        <end position="23"/>
    </location>
</feature>
<comment type="function">
    <text evidence="4">Forms an intersubunit bridge (bridge B4) with the 23S rRNA of the 50S subunit in the ribosome.</text>
</comment>
<dbReference type="STRING" id="1617427.UZ20_WS6002000816"/>
<dbReference type="PANTHER" id="PTHR23321">
    <property type="entry name" value="RIBOSOMAL PROTEIN S15, BACTERIAL AND ORGANELLAR"/>
    <property type="match status" value="1"/>
</dbReference>
<dbReference type="EMBL" id="JYPD01000025">
    <property type="protein sequence ID" value="KXK08288.1"/>
    <property type="molecule type" value="Genomic_DNA"/>
</dbReference>
<keyword evidence="4 6" id="KW-0694">RNA-binding</keyword>